<keyword evidence="1" id="KW-0472">Membrane</keyword>
<dbReference type="EMBL" id="JAKREW010000045">
    <property type="protein sequence ID" value="MCG7508520.1"/>
    <property type="molecule type" value="Genomic_DNA"/>
</dbReference>
<keyword evidence="3" id="KW-1185">Reference proteome</keyword>
<reference evidence="2 3" key="1">
    <citation type="submission" date="2022-02" db="EMBL/GenBank/DDBJ databases">
        <title>Draft genome sequence of Mezorhizobium retamae strain IRAMC:0171 isolated from Retama raetam nodules.</title>
        <authorList>
            <person name="Bengaied R."/>
            <person name="Sbissi I."/>
            <person name="Huber K."/>
            <person name="Ghodbane F."/>
            <person name="Nouioui I."/>
            <person name="Tarhouni M."/>
            <person name="Gtari M."/>
        </authorList>
    </citation>
    <scope>NUCLEOTIDE SEQUENCE [LARGE SCALE GENOMIC DNA]</scope>
    <source>
        <strain evidence="2 3">IRAMC:0171</strain>
    </source>
</reference>
<keyword evidence="1" id="KW-1133">Transmembrane helix</keyword>
<protein>
    <recommendedName>
        <fullName evidence="4">SMODS and SLOG-associating 2TM effector domain-containing protein</fullName>
    </recommendedName>
</protein>
<evidence type="ECO:0008006" key="4">
    <source>
        <dbReference type="Google" id="ProtNLM"/>
    </source>
</evidence>
<accession>A0ABS9QM49</accession>
<name>A0ABS9QM49_9HYPH</name>
<organism evidence="2 3">
    <name type="scientific">Mesorhizobium retamae</name>
    <dbReference type="NCBI Taxonomy" id="2912854"/>
    <lineage>
        <taxon>Bacteria</taxon>
        <taxon>Pseudomonadati</taxon>
        <taxon>Pseudomonadota</taxon>
        <taxon>Alphaproteobacteria</taxon>
        <taxon>Hyphomicrobiales</taxon>
        <taxon>Phyllobacteriaceae</taxon>
        <taxon>Mesorhizobium</taxon>
    </lineage>
</organism>
<comment type="caution">
    <text evidence="2">The sequence shown here is derived from an EMBL/GenBank/DDBJ whole genome shotgun (WGS) entry which is preliminary data.</text>
</comment>
<dbReference type="Proteomes" id="UP001201701">
    <property type="component" value="Unassembled WGS sequence"/>
</dbReference>
<evidence type="ECO:0000313" key="2">
    <source>
        <dbReference type="EMBL" id="MCG7508520.1"/>
    </source>
</evidence>
<evidence type="ECO:0000256" key="1">
    <source>
        <dbReference type="SAM" id="Phobius"/>
    </source>
</evidence>
<keyword evidence="1" id="KW-0812">Transmembrane</keyword>
<feature type="transmembrane region" description="Helical" evidence="1">
    <location>
        <begin position="12"/>
        <end position="34"/>
    </location>
</feature>
<evidence type="ECO:0000313" key="3">
    <source>
        <dbReference type="Proteomes" id="UP001201701"/>
    </source>
</evidence>
<sequence length="176" mass="20245">MAFYMMDGQLSMSAVLIEALKLALQFFGALFIAWRAVRWALRRYKDEKHWERKLNAYSELTTALGTLLSVVAEWEDQQLTHRGPRGTTEEDLRNSYWSARRKLEEAHSTAMLLLPTKVASLVDGLLKNLAKNDDNDHPHFMDKINEEWSLVGNARNEIIEIGKFDLQLDVGSPRLN</sequence>
<dbReference type="RefSeq" id="WP_239370032.1">
    <property type="nucleotide sequence ID" value="NZ_JAKREW010000045.1"/>
</dbReference>
<proteinExistence type="predicted"/>
<gene>
    <name evidence="2" type="ORF">L4923_26110</name>
</gene>